<reference evidence="10 11" key="1">
    <citation type="journal article" date="2014" name="Genome Announc.">
        <title>Complete Genome Sequence of Amino Acid-Utilizing Eubacterium acidaminophilum al-2 (DSM 3953).</title>
        <authorList>
            <person name="Poehlein A."/>
            <person name="Andreesen J.R."/>
            <person name="Daniel R."/>
        </authorList>
    </citation>
    <scope>NUCLEOTIDE SEQUENCE [LARGE SCALE GENOMIC DNA]</scope>
    <source>
        <strain evidence="10 11">DSM 3953</strain>
    </source>
</reference>
<dbReference type="PANTHER" id="PTHR32309:SF13">
    <property type="entry name" value="FERRIC ENTEROBACTIN TRANSPORT PROTEIN FEPE"/>
    <property type="match status" value="1"/>
</dbReference>
<dbReference type="RefSeq" id="WP_025436245.1">
    <property type="nucleotide sequence ID" value="NZ_CP007452.1"/>
</dbReference>
<evidence type="ECO:0000256" key="4">
    <source>
        <dbReference type="ARBA" id="ARBA00022692"/>
    </source>
</evidence>
<evidence type="ECO:0000256" key="5">
    <source>
        <dbReference type="ARBA" id="ARBA00022989"/>
    </source>
</evidence>
<feature type="transmembrane region" description="Helical" evidence="7">
    <location>
        <begin position="21"/>
        <end position="40"/>
    </location>
</feature>
<keyword evidence="3" id="KW-1003">Cell membrane</keyword>
<dbReference type="InterPro" id="IPR032807">
    <property type="entry name" value="GNVR"/>
</dbReference>
<dbReference type="PANTHER" id="PTHR32309">
    <property type="entry name" value="TYROSINE-PROTEIN KINASE"/>
    <property type="match status" value="1"/>
</dbReference>
<dbReference type="eggNOG" id="COG3944">
    <property type="taxonomic scope" value="Bacteria"/>
</dbReference>
<organism evidence="10 11">
    <name type="scientific">Peptoclostridium acidaminophilum DSM 3953</name>
    <dbReference type="NCBI Taxonomy" id="1286171"/>
    <lineage>
        <taxon>Bacteria</taxon>
        <taxon>Bacillati</taxon>
        <taxon>Bacillota</taxon>
        <taxon>Clostridia</taxon>
        <taxon>Peptostreptococcales</taxon>
        <taxon>Peptoclostridiaceae</taxon>
        <taxon>Peptoclostridium</taxon>
    </lineage>
</organism>
<name>W8T6D0_PEPAC</name>
<evidence type="ECO:0000259" key="8">
    <source>
        <dbReference type="Pfam" id="PF02706"/>
    </source>
</evidence>
<keyword evidence="6 7" id="KW-0472">Membrane</keyword>
<dbReference type="KEGG" id="eac:EAL2_c20280"/>
<dbReference type="AlphaFoldDB" id="W8T6D0"/>
<comment type="similarity">
    <text evidence="2">Belongs to the CpsC/CapA family.</text>
</comment>
<dbReference type="PATRIC" id="fig|1286171.3.peg.1974"/>
<keyword evidence="5 7" id="KW-1133">Transmembrane helix</keyword>
<dbReference type="Proteomes" id="UP000019591">
    <property type="component" value="Chromosome"/>
</dbReference>
<feature type="domain" description="Polysaccharide chain length determinant N-terminal" evidence="8">
    <location>
        <begin position="3"/>
        <end position="95"/>
    </location>
</feature>
<dbReference type="OrthoDB" id="2360475at2"/>
<evidence type="ECO:0000256" key="6">
    <source>
        <dbReference type="ARBA" id="ARBA00023136"/>
    </source>
</evidence>
<evidence type="ECO:0000256" key="2">
    <source>
        <dbReference type="ARBA" id="ARBA00006683"/>
    </source>
</evidence>
<comment type="subcellular location">
    <subcellularLocation>
        <location evidence="1">Cell membrane</location>
        <topology evidence="1">Multi-pass membrane protein</topology>
    </subcellularLocation>
</comment>
<dbReference type="GO" id="GO:0005886">
    <property type="term" value="C:plasma membrane"/>
    <property type="evidence" value="ECO:0007669"/>
    <property type="project" value="UniProtKB-SubCell"/>
</dbReference>
<evidence type="ECO:0000256" key="7">
    <source>
        <dbReference type="SAM" id="Phobius"/>
    </source>
</evidence>
<proteinExistence type="inferred from homology"/>
<sequence>MEETIDLREYFEIVKKNMGMIALITIFAVAVSGAVSFFVLDPVYETSTTLMVNKAKDDTSRTVETQDIMLSRQLVTTYGEIAKSNVVLSKVIRDLRLDMDTRQLSGKITVTPVKETEIMRITVSDTSPKLASSIANATAGIFMDEVARIMKIDNVQIIDKAQVPKDPVKPSKFLNIAIAGVLGVMAGVFIAFLREYLDNTLKTPEDIEKHLGVQVVGMIPIFDQIES</sequence>
<dbReference type="HOGENOM" id="CLU_082668_1_1_9"/>
<keyword evidence="11" id="KW-1185">Reference proteome</keyword>
<evidence type="ECO:0000313" key="11">
    <source>
        <dbReference type="Proteomes" id="UP000019591"/>
    </source>
</evidence>
<dbReference type="EMBL" id="CP007452">
    <property type="protein sequence ID" value="AHM57309.1"/>
    <property type="molecule type" value="Genomic_DNA"/>
</dbReference>
<evidence type="ECO:0000256" key="1">
    <source>
        <dbReference type="ARBA" id="ARBA00004651"/>
    </source>
</evidence>
<dbReference type="InterPro" id="IPR050445">
    <property type="entry name" value="Bact_polysacc_biosynth/exp"/>
</dbReference>
<dbReference type="GO" id="GO:0004713">
    <property type="term" value="F:protein tyrosine kinase activity"/>
    <property type="evidence" value="ECO:0007669"/>
    <property type="project" value="TreeGrafter"/>
</dbReference>
<evidence type="ECO:0000259" key="9">
    <source>
        <dbReference type="Pfam" id="PF13807"/>
    </source>
</evidence>
<dbReference type="STRING" id="1286171.EAL2_c20280"/>
<dbReference type="Pfam" id="PF02706">
    <property type="entry name" value="Wzz"/>
    <property type="match status" value="1"/>
</dbReference>
<evidence type="ECO:0000313" key="10">
    <source>
        <dbReference type="EMBL" id="AHM57309.1"/>
    </source>
</evidence>
<evidence type="ECO:0000256" key="3">
    <source>
        <dbReference type="ARBA" id="ARBA00022475"/>
    </source>
</evidence>
<feature type="transmembrane region" description="Helical" evidence="7">
    <location>
        <begin position="173"/>
        <end position="193"/>
    </location>
</feature>
<protein>
    <submittedName>
        <fullName evidence="10">Capsular polysaccharide biosynthesis protein YwqC</fullName>
    </submittedName>
</protein>
<dbReference type="Pfam" id="PF13807">
    <property type="entry name" value="GNVR"/>
    <property type="match status" value="1"/>
</dbReference>
<accession>W8T6D0</accession>
<gene>
    <name evidence="10" type="primary">ywqC3</name>
    <name evidence="10" type="ORF">EAL2_c20280</name>
</gene>
<dbReference type="InterPro" id="IPR003856">
    <property type="entry name" value="LPS_length_determ_N"/>
</dbReference>
<keyword evidence="4 7" id="KW-0812">Transmembrane</keyword>
<feature type="domain" description="Tyrosine-protein kinase G-rich" evidence="9">
    <location>
        <begin position="146"/>
        <end position="195"/>
    </location>
</feature>